<evidence type="ECO:0000256" key="2">
    <source>
        <dbReference type="ARBA" id="ARBA00022723"/>
    </source>
</evidence>
<evidence type="ECO:0000256" key="1">
    <source>
        <dbReference type="ARBA" id="ARBA00022617"/>
    </source>
</evidence>
<dbReference type="PROSITE" id="PS51175">
    <property type="entry name" value="CBM6"/>
    <property type="match status" value="1"/>
</dbReference>
<dbReference type="Pfam" id="PF06283">
    <property type="entry name" value="ThuA"/>
    <property type="match status" value="1"/>
</dbReference>
<evidence type="ECO:0000256" key="4">
    <source>
        <dbReference type="ARBA" id="ARBA00023004"/>
    </source>
</evidence>
<dbReference type="PANTHER" id="PTHR19328:SF13">
    <property type="entry name" value="HIPL1 PROTEIN"/>
    <property type="match status" value="1"/>
</dbReference>
<feature type="domain" description="Cytochrome c" evidence="8">
    <location>
        <begin position="758"/>
        <end position="844"/>
    </location>
</feature>
<dbReference type="InterPro" id="IPR022409">
    <property type="entry name" value="PKD/Chitinase_dom"/>
</dbReference>
<dbReference type="InterPro" id="IPR029010">
    <property type="entry name" value="ThuA-like"/>
</dbReference>
<feature type="domain" description="CBM6" evidence="9">
    <location>
        <begin position="901"/>
        <end position="1041"/>
    </location>
</feature>
<evidence type="ECO:0000259" key="8">
    <source>
        <dbReference type="PROSITE" id="PS51007"/>
    </source>
</evidence>
<dbReference type="SUPFAM" id="SSF49299">
    <property type="entry name" value="PKD domain"/>
    <property type="match status" value="1"/>
</dbReference>
<dbReference type="Gene3D" id="2.120.10.30">
    <property type="entry name" value="TolB, C-terminal domain"/>
    <property type="match status" value="1"/>
</dbReference>
<proteinExistence type="predicted"/>
<dbReference type="InterPro" id="IPR009056">
    <property type="entry name" value="Cyt_c-like_dom"/>
</dbReference>
<dbReference type="Gene3D" id="1.10.760.10">
    <property type="entry name" value="Cytochrome c-like domain"/>
    <property type="match status" value="1"/>
</dbReference>
<dbReference type="PANTHER" id="PTHR19328">
    <property type="entry name" value="HEDGEHOG-INTERACTING PROTEIN"/>
    <property type="match status" value="1"/>
</dbReference>
<comment type="caution">
    <text evidence="10">The sequence shown here is derived from an EMBL/GenBank/DDBJ whole genome shotgun (WGS) entry which is preliminary data.</text>
</comment>
<organism evidence="10 11">
    <name type="scientific">Adhaeribacter arboris</name>
    <dbReference type="NCBI Taxonomy" id="2072846"/>
    <lineage>
        <taxon>Bacteria</taxon>
        <taxon>Pseudomonadati</taxon>
        <taxon>Bacteroidota</taxon>
        <taxon>Cytophagia</taxon>
        <taxon>Cytophagales</taxon>
        <taxon>Hymenobacteraceae</taxon>
        <taxon>Adhaeribacter</taxon>
    </lineage>
</organism>
<evidence type="ECO:0000256" key="5">
    <source>
        <dbReference type="PROSITE-ProRule" id="PRU00433"/>
    </source>
</evidence>
<evidence type="ECO:0000313" key="11">
    <source>
        <dbReference type="Proteomes" id="UP000240357"/>
    </source>
</evidence>
<dbReference type="Pfam" id="PF00034">
    <property type="entry name" value="Cytochrom_C"/>
    <property type="match status" value="1"/>
</dbReference>
<keyword evidence="3" id="KW-0732">Signal</keyword>
<dbReference type="EMBL" id="PYFT01000001">
    <property type="protein sequence ID" value="PSR55500.1"/>
    <property type="molecule type" value="Genomic_DNA"/>
</dbReference>
<sequence>MSFKTSLRKHFFTTIYGSLLFLATYACTNIGHEKKVLVFTPAKTNPETTAAGVAALQELGAEHKFKVDTAFTAARLTEDSLKKYAAVVLLNTAPDELGHSQQVDLQRFEQAGGKIIKPEPVTSPEKFKDASYQRQLGSNIETEVAKASKLDYSKATIARVPEESRFVQMVLDQNLDEPMQMTILEQGKVLFIERRGNVKLYDPAKRATRVISKFNVHTEGNYEDGLLGVTKDPKFSENHWVYFYYSPEVKESKQNLSRFTMIGDSLDMKSETLIMEVPVQRETCCHSAGGLVFGPEGYLYISTGDNTSSKESDGFSPLDERPGRGPFDSQKSSGNTNDLRGKILRIIPKPEGGYDIPEGNLFPKGTPKTRPEIYVMGTRNAFRFSIDAKTKYLYWGDVGPDGGSDGPQGPRSYDEFNQARQAGNHGWPYFVADNKAYSDWDFATNKPGPLFDPNRPVNKSPNNTGLEVLPPAQKPLMWYPYDVSKEFPFLGKGSRSAMAGPVYYSEMYGDSKKKFPAYYDGKLFIYEWARSWVKVVSFHPDGSLNKVEPFLPSMEVFKPIDMQFGPDGAMYLLQYGENYFARNPDARLVRIEYTEGNRAPVATITADKQVGAAPLQVKVSAKESYDYDKTDKLTYEWRLTSGGEVISREAETTLNFDKPGVYKPELTVKDDKGEVTTTQTEIKVGNEPPQVAIDITGNRSFFFDNNTFNYKVSVSDKEEGTVGQGIDPSQVMLAFDYLPQGKDYALISAASKSGNVATKFLKGKSLIDGSDCKSCHDLEKKSIGPSYKMVAERYAAAGENSVGFLAEKIIKGGNGNWGHSLMAAHPQHSKAETSEMVRYILSLSATNNAGGSMPLQGKFTTKEHLGTGEEGSYIITVSYRDKGNAFTGPLTDRKTLVLRHPKVQAEDYDGYQQINTQRPPNSGGLGYVDNIRNGSWISFKNIDLTGIETLTFRVNANGNRYPGGTIEVRSGSVSGPVVATATVKTTNIEGKGQLMSNDPRWSEVTASVTNAVTKPQDLYLVFQNNQSPNRNLFLLDWINFGNFSKKSWVVIKNNC</sequence>
<keyword evidence="1 5" id="KW-0349">Heme</keyword>
<gene>
    <name evidence="10" type="ORF">AHMF7605_19300</name>
</gene>
<dbReference type="GO" id="GO:0030246">
    <property type="term" value="F:carbohydrate binding"/>
    <property type="evidence" value="ECO:0007669"/>
    <property type="project" value="InterPro"/>
</dbReference>
<dbReference type="InterPro" id="IPR035986">
    <property type="entry name" value="PKD_dom_sf"/>
</dbReference>
<dbReference type="AlphaFoldDB" id="A0A2T2YJ28"/>
<dbReference type="Gene3D" id="3.40.50.880">
    <property type="match status" value="1"/>
</dbReference>
<dbReference type="OrthoDB" id="9816308at2"/>
<dbReference type="RefSeq" id="WP_106931679.1">
    <property type="nucleotide sequence ID" value="NZ_PYFT01000001.1"/>
</dbReference>
<dbReference type="InterPro" id="IPR011042">
    <property type="entry name" value="6-blade_b-propeller_TolB-like"/>
</dbReference>
<dbReference type="GO" id="GO:0009055">
    <property type="term" value="F:electron transfer activity"/>
    <property type="evidence" value="ECO:0007669"/>
    <property type="project" value="InterPro"/>
</dbReference>
<evidence type="ECO:0000256" key="6">
    <source>
        <dbReference type="SAM" id="MobiDB-lite"/>
    </source>
</evidence>
<dbReference type="Pfam" id="PF03422">
    <property type="entry name" value="CBM_6"/>
    <property type="match status" value="1"/>
</dbReference>
<dbReference type="GO" id="GO:0046872">
    <property type="term" value="F:metal ion binding"/>
    <property type="evidence" value="ECO:0007669"/>
    <property type="project" value="UniProtKB-KW"/>
</dbReference>
<dbReference type="InterPro" id="IPR011041">
    <property type="entry name" value="Quinoprot_gluc/sorb_DH_b-prop"/>
</dbReference>
<dbReference type="Pfam" id="PF18911">
    <property type="entry name" value="PKD_4"/>
    <property type="match status" value="1"/>
</dbReference>
<dbReference type="CDD" id="cd00146">
    <property type="entry name" value="PKD"/>
    <property type="match status" value="1"/>
</dbReference>
<dbReference type="CDD" id="cd04084">
    <property type="entry name" value="CBM6_xylanase-like"/>
    <property type="match status" value="1"/>
</dbReference>
<dbReference type="InterPro" id="IPR008979">
    <property type="entry name" value="Galactose-bd-like_sf"/>
</dbReference>
<feature type="region of interest" description="Disordered" evidence="6">
    <location>
        <begin position="307"/>
        <end position="337"/>
    </location>
</feature>
<evidence type="ECO:0000313" key="10">
    <source>
        <dbReference type="EMBL" id="PSR55500.1"/>
    </source>
</evidence>
<evidence type="ECO:0000259" key="9">
    <source>
        <dbReference type="PROSITE" id="PS51175"/>
    </source>
</evidence>
<dbReference type="SMART" id="SM00606">
    <property type="entry name" value="CBD_IV"/>
    <property type="match status" value="1"/>
</dbReference>
<keyword evidence="2 5" id="KW-0479">Metal-binding</keyword>
<dbReference type="InterPro" id="IPR000601">
    <property type="entry name" value="PKD_dom"/>
</dbReference>
<keyword evidence="11" id="KW-1185">Reference proteome</keyword>
<dbReference type="PROSITE" id="PS51007">
    <property type="entry name" value="CYTC"/>
    <property type="match status" value="1"/>
</dbReference>
<dbReference type="Gene3D" id="2.60.120.260">
    <property type="entry name" value="Galactose-binding domain-like"/>
    <property type="match status" value="1"/>
</dbReference>
<dbReference type="Pfam" id="PF07995">
    <property type="entry name" value="GSDH"/>
    <property type="match status" value="1"/>
</dbReference>
<dbReference type="SMART" id="SM00089">
    <property type="entry name" value="PKD"/>
    <property type="match status" value="1"/>
</dbReference>
<keyword evidence="4 5" id="KW-0408">Iron</keyword>
<dbReference type="SUPFAM" id="SSF46626">
    <property type="entry name" value="Cytochrome c"/>
    <property type="match status" value="1"/>
</dbReference>
<dbReference type="InterPro" id="IPR006584">
    <property type="entry name" value="Cellulose-bd_IV"/>
</dbReference>
<name>A0A2T2YJ28_9BACT</name>
<feature type="domain" description="PKD" evidence="7">
    <location>
        <begin position="600"/>
        <end position="684"/>
    </location>
</feature>
<evidence type="ECO:0000256" key="3">
    <source>
        <dbReference type="ARBA" id="ARBA00022729"/>
    </source>
</evidence>
<dbReference type="InterPro" id="IPR029062">
    <property type="entry name" value="Class_I_gatase-like"/>
</dbReference>
<dbReference type="SUPFAM" id="SSF49785">
    <property type="entry name" value="Galactose-binding domain-like"/>
    <property type="match status" value="1"/>
</dbReference>
<dbReference type="InterPro" id="IPR036909">
    <property type="entry name" value="Cyt_c-like_dom_sf"/>
</dbReference>
<dbReference type="InterPro" id="IPR012938">
    <property type="entry name" value="Glc/Sorbosone_DH"/>
</dbReference>
<dbReference type="PROSITE" id="PS50093">
    <property type="entry name" value="PKD"/>
    <property type="match status" value="1"/>
</dbReference>
<accession>A0A2T2YJ28</accession>
<evidence type="ECO:0000259" key="7">
    <source>
        <dbReference type="PROSITE" id="PS50093"/>
    </source>
</evidence>
<dbReference type="SUPFAM" id="SSF50952">
    <property type="entry name" value="Soluble quinoprotein glucose dehydrogenase"/>
    <property type="match status" value="1"/>
</dbReference>
<feature type="compositionally biased region" description="Basic and acidic residues" evidence="6">
    <location>
        <begin position="308"/>
        <end position="323"/>
    </location>
</feature>
<dbReference type="InterPro" id="IPR005084">
    <property type="entry name" value="CBM6"/>
</dbReference>
<dbReference type="PROSITE" id="PS51257">
    <property type="entry name" value="PROKAR_LIPOPROTEIN"/>
    <property type="match status" value="1"/>
</dbReference>
<dbReference type="Proteomes" id="UP000240357">
    <property type="component" value="Unassembled WGS sequence"/>
</dbReference>
<dbReference type="InterPro" id="IPR013783">
    <property type="entry name" value="Ig-like_fold"/>
</dbReference>
<protein>
    <submittedName>
        <fullName evidence="10">Carbohydrate-binding protein</fullName>
    </submittedName>
</protein>
<dbReference type="Gene3D" id="2.60.40.10">
    <property type="entry name" value="Immunoglobulins"/>
    <property type="match status" value="1"/>
</dbReference>
<reference evidence="10 11" key="1">
    <citation type="submission" date="2018-03" db="EMBL/GenBank/DDBJ databases">
        <title>Adhaeribacter sp. HMF7605 Genome sequencing and assembly.</title>
        <authorList>
            <person name="Kang H."/>
            <person name="Kang J."/>
            <person name="Cha I."/>
            <person name="Kim H."/>
            <person name="Joh K."/>
        </authorList>
    </citation>
    <scope>NUCLEOTIDE SEQUENCE [LARGE SCALE GENOMIC DNA]</scope>
    <source>
        <strain evidence="10 11">HMF7605</strain>
    </source>
</reference>
<dbReference type="GO" id="GO:0020037">
    <property type="term" value="F:heme binding"/>
    <property type="evidence" value="ECO:0007669"/>
    <property type="project" value="InterPro"/>
</dbReference>